<gene>
    <name evidence="3" type="ORF">NITHO_2400016</name>
</gene>
<accession>I4EFU4</accession>
<feature type="region of interest" description="Disordered" evidence="1">
    <location>
        <begin position="1"/>
        <end position="37"/>
    </location>
</feature>
<evidence type="ECO:0000256" key="2">
    <source>
        <dbReference type="SAM" id="Phobius"/>
    </source>
</evidence>
<keyword evidence="2" id="KW-1133">Transmembrane helix</keyword>
<evidence type="ECO:0000256" key="1">
    <source>
        <dbReference type="SAM" id="MobiDB-lite"/>
    </source>
</evidence>
<feature type="compositionally biased region" description="Basic and acidic residues" evidence="1">
    <location>
        <begin position="1"/>
        <end position="22"/>
    </location>
</feature>
<evidence type="ECO:0000313" key="3">
    <source>
        <dbReference type="EMBL" id="CCF83556.1"/>
    </source>
</evidence>
<name>I4EFU4_9BACT</name>
<evidence type="ECO:0000313" key="4">
    <source>
        <dbReference type="Proteomes" id="UP000004221"/>
    </source>
</evidence>
<dbReference type="EMBL" id="CAGS01000158">
    <property type="protein sequence ID" value="CCF83556.1"/>
    <property type="molecule type" value="Genomic_DNA"/>
</dbReference>
<dbReference type="AlphaFoldDB" id="I4EFU4"/>
<keyword evidence="2" id="KW-0812">Transmembrane</keyword>
<reference evidence="3 4" key="1">
    <citation type="journal article" date="2012" name="ISME J.">
        <title>Nitrification expanded: discovery, physiology and genomics of a nitrite-oxidizing bacterium from the phylum Chloroflexi.</title>
        <authorList>
            <person name="Sorokin D.Y."/>
            <person name="Lucker S."/>
            <person name="Vejmelkova D."/>
            <person name="Kostrikina N.A."/>
            <person name="Kleerebezem R."/>
            <person name="Rijpstra W.I."/>
            <person name="Damste J.S."/>
            <person name="Le Paslier D."/>
            <person name="Muyzer G."/>
            <person name="Wagner M."/>
            <person name="van Loosdrecht M.C."/>
            <person name="Daims H."/>
        </authorList>
    </citation>
    <scope>NUCLEOTIDE SEQUENCE [LARGE SCALE GENOMIC DNA]</scope>
    <source>
        <strain evidence="4">none</strain>
    </source>
</reference>
<comment type="caution">
    <text evidence="3">The sequence shown here is derived from an EMBL/GenBank/DDBJ whole genome shotgun (WGS) entry which is preliminary data.</text>
</comment>
<protein>
    <submittedName>
        <fullName evidence="3">Uncharacterized protein</fullName>
    </submittedName>
</protein>
<sequence length="72" mass="7985">MSRSRHGDFNQMEPHEPEHDPTEPPEPEQDPELAARRRRGGQQVLLVVVIAYALLGLMCVIAGVLIAIRVSS</sequence>
<dbReference type="Proteomes" id="UP000004221">
    <property type="component" value="Unassembled WGS sequence"/>
</dbReference>
<proteinExistence type="predicted"/>
<keyword evidence="2" id="KW-0472">Membrane</keyword>
<keyword evidence="4" id="KW-1185">Reference proteome</keyword>
<organism evidence="3 4">
    <name type="scientific">Nitrolancea hollandica Lb</name>
    <dbReference type="NCBI Taxonomy" id="1129897"/>
    <lineage>
        <taxon>Bacteria</taxon>
        <taxon>Pseudomonadati</taxon>
        <taxon>Thermomicrobiota</taxon>
        <taxon>Thermomicrobia</taxon>
        <taxon>Sphaerobacterales</taxon>
        <taxon>Sphaerobacterineae</taxon>
        <taxon>Sphaerobacteraceae</taxon>
        <taxon>Nitrolancea</taxon>
    </lineage>
</organism>
<feature type="transmembrane region" description="Helical" evidence="2">
    <location>
        <begin position="44"/>
        <end position="68"/>
    </location>
</feature>